<evidence type="ECO:0000313" key="2">
    <source>
        <dbReference type="EMBL" id="GBM96847.1"/>
    </source>
</evidence>
<feature type="compositionally biased region" description="Acidic residues" evidence="1">
    <location>
        <begin position="180"/>
        <end position="193"/>
    </location>
</feature>
<evidence type="ECO:0000313" key="3">
    <source>
        <dbReference type="Proteomes" id="UP000499080"/>
    </source>
</evidence>
<dbReference type="Proteomes" id="UP000499080">
    <property type="component" value="Unassembled WGS sequence"/>
</dbReference>
<sequence length="215" mass="24785">MSLTPNCRSISDVESNEEDKKCSKIYTGFSSPYYEVKYKTCHIGEVYERVVLHGYVPRFKDGILKLFADEEHEVWNDPGELQLEAREKIAKGQEKMKACSDGKKSGKLLFDKGEIVVVRKNPKVICEPTKTQPRYRGPMVVTEILLSDTYRISQLEPSNGRLYATTAHVSQLKAWRSWNEDDDDSSENSDGEPELQRPKRTVRKPERYGVYMPDR</sequence>
<dbReference type="EMBL" id="BGPR01004183">
    <property type="protein sequence ID" value="GBM96847.1"/>
    <property type="molecule type" value="Genomic_DNA"/>
</dbReference>
<dbReference type="OrthoDB" id="6511622at2759"/>
<dbReference type="AlphaFoldDB" id="A0A4Y2K3T1"/>
<gene>
    <name evidence="2" type="ORF">AVEN_111391_1</name>
</gene>
<reference evidence="2 3" key="1">
    <citation type="journal article" date="2019" name="Sci. Rep.">
        <title>Orb-weaving spider Araneus ventricosus genome elucidates the spidroin gene catalogue.</title>
        <authorList>
            <person name="Kono N."/>
            <person name="Nakamura H."/>
            <person name="Ohtoshi R."/>
            <person name="Moran D.A.P."/>
            <person name="Shinohara A."/>
            <person name="Yoshida Y."/>
            <person name="Fujiwara M."/>
            <person name="Mori M."/>
            <person name="Tomita M."/>
            <person name="Arakawa K."/>
        </authorList>
    </citation>
    <scope>NUCLEOTIDE SEQUENCE [LARGE SCALE GENOMIC DNA]</scope>
</reference>
<keyword evidence="3" id="KW-1185">Reference proteome</keyword>
<comment type="caution">
    <text evidence="2">The sequence shown here is derived from an EMBL/GenBank/DDBJ whole genome shotgun (WGS) entry which is preliminary data.</text>
</comment>
<organism evidence="2 3">
    <name type="scientific">Araneus ventricosus</name>
    <name type="common">Orbweaver spider</name>
    <name type="synonym">Epeira ventricosa</name>
    <dbReference type="NCBI Taxonomy" id="182803"/>
    <lineage>
        <taxon>Eukaryota</taxon>
        <taxon>Metazoa</taxon>
        <taxon>Ecdysozoa</taxon>
        <taxon>Arthropoda</taxon>
        <taxon>Chelicerata</taxon>
        <taxon>Arachnida</taxon>
        <taxon>Araneae</taxon>
        <taxon>Araneomorphae</taxon>
        <taxon>Entelegynae</taxon>
        <taxon>Araneoidea</taxon>
        <taxon>Araneidae</taxon>
        <taxon>Araneus</taxon>
    </lineage>
</organism>
<accession>A0A4Y2K3T1</accession>
<evidence type="ECO:0000256" key="1">
    <source>
        <dbReference type="SAM" id="MobiDB-lite"/>
    </source>
</evidence>
<name>A0A4Y2K3T1_ARAVE</name>
<feature type="region of interest" description="Disordered" evidence="1">
    <location>
        <begin position="178"/>
        <end position="215"/>
    </location>
</feature>
<proteinExistence type="predicted"/>
<protein>
    <submittedName>
        <fullName evidence="2">Uncharacterized protein</fullName>
    </submittedName>
</protein>
<feature type="compositionally biased region" description="Basic and acidic residues" evidence="1">
    <location>
        <begin position="203"/>
        <end position="215"/>
    </location>
</feature>